<dbReference type="PROSITE" id="PS01125">
    <property type="entry name" value="ROK"/>
    <property type="match status" value="1"/>
</dbReference>
<dbReference type="GO" id="GO:0042732">
    <property type="term" value="P:D-xylose metabolic process"/>
    <property type="evidence" value="ECO:0007669"/>
    <property type="project" value="UniProtKB-KW"/>
</dbReference>
<dbReference type="Pfam" id="PF00480">
    <property type="entry name" value="ROK"/>
    <property type="match status" value="1"/>
</dbReference>
<dbReference type="OrthoDB" id="9796533at2"/>
<keyword evidence="5" id="KW-1185">Reference proteome</keyword>
<dbReference type="SUPFAM" id="SSF46785">
    <property type="entry name" value="Winged helix' DNA-binding domain"/>
    <property type="match status" value="1"/>
</dbReference>
<organism evidence="4 5">
    <name type="scientific">Sinobaca qinghaiensis</name>
    <dbReference type="NCBI Taxonomy" id="342944"/>
    <lineage>
        <taxon>Bacteria</taxon>
        <taxon>Bacillati</taxon>
        <taxon>Bacillota</taxon>
        <taxon>Bacilli</taxon>
        <taxon>Bacillales</taxon>
        <taxon>Sporolactobacillaceae</taxon>
        <taxon>Sinobaca</taxon>
    </lineage>
</organism>
<dbReference type="Gene3D" id="3.30.420.40">
    <property type="match status" value="2"/>
</dbReference>
<dbReference type="AlphaFoldDB" id="A0A419V8I6"/>
<dbReference type="PANTHER" id="PTHR18964">
    <property type="entry name" value="ROK (REPRESSOR, ORF, KINASE) FAMILY"/>
    <property type="match status" value="1"/>
</dbReference>
<dbReference type="EMBL" id="RAPK01000006">
    <property type="protein sequence ID" value="RKD76367.1"/>
    <property type="molecule type" value="Genomic_DNA"/>
</dbReference>
<reference evidence="4 5" key="1">
    <citation type="submission" date="2018-09" db="EMBL/GenBank/DDBJ databases">
        <title>Genomic Encyclopedia of Archaeal and Bacterial Type Strains, Phase II (KMG-II): from individual species to whole genera.</title>
        <authorList>
            <person name="Goeker M."/>
        </authorList>
    </citation>
    <scope>NUCLEOTIDE SEQUENCE [LARGE SCALE GENOMIC DNA]</scope>
    <source>
        <strain evidence="4 5">DSM 17008</strain>
    </source>
</reference>
<keyword evidence="3" id="KW-0859">Xylose metabolism</keyword>
<keyword evidence="3" id="KW-0119">Carbohydrate metabolism</keyword>
<dbReference type="InterPro" id="IPR049874">
    <property type="entry name" value="ROK_cs"/>
</dbReference>
<comment type="function">
    <text evidence="1">Transcriptional repressor of xylose-utilizing enzymes.</text>
</comment>
<dbReference type="InterPro" id="IPR036390">
    <property type="entry name" value="WH_DNA-bd_sf"/>
</dbReference>
<evidence type="ECO:0000256" key="3">
    <source>
        <dbReference type="ARBA" id="ARBA00022629"/>
    </source>
</evidence>
<evidence type="ECO:0000256" key="2">
    <source>
        <dbReference type="ARBA" id="ARBA00006479"/>
    </source>
</evidence>
<gene>
    <name evidence="4" type="ORF">ATL39_0584</name>
</gene>
<evidence type="ECO:0000313" key="5">
    <source>
        <dbReference type="Proteomes" id="UP000285120"/>
    </source>
</evidence>
<dbReference type="InterPro" id="IPR000600">
    <property type="entry name" value="ROK"/>
</dbReference>
<protein>
    <submittedName>
        <fullName evidence="4">Xylose repressor XylR</fullName>
    </submittedName>
</protein>
<dbReference type="Proteomes" id="UP000285120">
    <property type="component" value="Unassembled WGS sequence"/>
</dbReference>
<evidence type="ECO:0000256" key="1">
    <source>
        <dbReference type="ARBA" id="ARBA00002486"/>
    </source>
</evidence>
<dbReference type="SUPFAM" id="SSF53067">
    <property type="entry name" value="Actin-like ATPase domain"/>
    <property type="match status" value="1"/>
</dbReference>
<proteinExistence type="inferred from homology"/>
<dbReference type="PANTHER" id="PTHR18964:SF149">
    <property type="entry name" value="BIFUNCTIONAL UDP-N-ACETYLGLUCOSAMINE 2-EPIMERASE_N-ACETYLMANNOSAMINE KINASE"/>
    <property type="match status" value="1"/>
</dbReference>
<dbReference type="CDD" id="cd24076">
    <property type="entry name" value="ASKHA_ATPase_ROK_BsXylR-like"/>
    <property type="match status" value="1"/>
</dbReference>
<name>A0A419V8I6_9BACL</name>
<comment type="caution">
    <text evidence="4">The sequence shown here is derived from an EMBL/GenBank/DDBJ whole genome shotgun (WGS) entry which is preliminary data.</text>
</comment>
<comment type="similarity">
    <text evidence="2">Belongs to the ROK (NagC/XylR) family.</text>
</comment>
<sequence>MKTGDQGLVKKINKSIVLSNIQTQSPISRAQISKVTGLNKATVSSLVSELIEEHLVDEIGAGLSSGGRKPMMLFFNQNAGYTIGIDLGVNYAFGVLTDLKGNVIQQDEVVITDTDEEIVFAQLKDLAQLLIDKTPACPYGLVGIGIGVPGMINNEGVILFAPNMDWHNVHLKQYMEQHFNVPITIENEAKAGAHGEKIYGAGRASSNLIYVSIGIGIGSGIIIEDKLYKGTSGISGEIGHFSIESNGRKCPCGNKGCWELYSSEHALLEKTAPLFPNEKNVNLSFLIQQAEDGNPQVINAFDQIGEYIGIGLTNIVNTFNPEQIIIGNRLARLEPWLRNPIQRVFKQRLLPYFQDSIALTFTDRSKNSCALGSAAFSIEKFFATNKVTVV</sequence>
<dbReference type="InterPro" id="IPR036388">
    <property type="entry name" value="WH-like_DNA-bd_sf"/>
</dbReference>
<dbReference type="InterPro" id="IPR043129">
    <property type="entry name" value="ATPase_NBD"/>
</dbReference>
<dbReference type="Gene3D" id="1.10.10.10">
    <property type="entry name" value="Winged helix-like DNA-binding domain superfamily/Winged helix DNA-binding domain"/>
    <property type="match status" value="1"/>
</dbReference>
<evidence type="ECO:0000313" key="4">
    <source>
        <dbReference type="EMBL" id="RKD76367.1"/>
    </source>
</evidence>
<accession>A0A419V8I6</accession>
<dbReference type="RefSeq" id="WP_120191777.1">
    <property type="nucleotide sequence ID" value="NZ_RAPK01000006.1"/>
</dbReference>